<evidence type="ECO:0008006" key="2">
    <source>
        <dbReference type="Google" id="ProtNLM"/>
    </source>
</evidence>
<name>A0A6C0I925_9ZZZZ</name>
<dbReference type="SUPFAM" id="SSF49265">
    <property type="entry name" value="Fibronectin type III"/>
    <property type="match status" value="1"/>
</dbReference>
<reference evidence="1" key="1">
    <citation type="journal article" date="2020" name="Nature">
        <title>Giant virus diversity and host interactions through global metagenomics.</title>
        <authorList>
            <person name="Schulz F."/>
            <person name="Roux S."/>
            <person name="Paez-Espino D."/>
            <person name="Jungbluth S."/>
            <person name="Walsh D.A."/>
            <person name="Denef V.J."/>
            <person name="McMahon K.D."/>
            <person name="Konstantinidis K.T."/>
            <person name="Eloe-Fadrosh E.A."/>
            <person name="Kyrpides N.C."/>
            <person name="Woyke T."/>
        </authorList>
    </citation>
    <scope>NUCLEOTIDE SEQUENCE</scope>
    <source>
        <strain evidence="1">GVMAG-M-3300023184-51</strain>
    </source>
</reference>
<protein>
    <recommendedName>
        <fullName evidence="2">Fibronectin type-III domain-containing protein</fullName>
    </recommendedName>
</protein>
<evidence type="ECO:0000313" key="1">
    <source>
        <dbReference type="EMBL" id="QHT88905.1"/>
    </source>
</evidence>
<dbReference type="InterPro" id="IPR013783">
    <property type="entry name" value="Ig-like_fold"/>
</dbReference>
<dbReference type="InterPro" id="IPR036116">
    <property type="entry name" value="FN3_sf"/>
</dbReference>
<proteinExistence type="predicted"/>
<organism evidence="1">
    <name type="scientific">viral metagenome</name>
    <dbReference type="NCBI Taxonomy" id="1070528"/>
    <lineage>
        <taxon>unclassified sequences</taxon>
        <taxon>metagenomes</taxon>
        <taxon>organismal metagenomes</taxon>
    </lineage>
</organism>
<accession>A0A6C0I925</accession>
<sequence length="1357" mass="144286">MTTTSIGLTCVSSDSALTFTYTVNNLSSGANGKYALFYYLDDYQTSTSAAQFNIINGQGIIPTADGLNLYPPVGCVGSYNIASGNGYALSTENGVCTVNASHSTTITDPWNVNSESKGTLKFTGLTNGQSYMLEIVIIDTADDAIVSSVSINGANAYKQFGSTYTTTGSGAASAITYSSKGFELNAVTTPTPMLIIPTAAPLKPSIQKIGGTSTSINFNVVWGAYRGTPITKIIVSYKNKTDSSFSRRVITVTPPTASRLDGPSFYNVQDLVGLVANGVYDIIVQTHNTAGYSPQSDCFTTYLDDVIPSVTDAHLDVDTSAIGKFSVTFTVPVECYQSLDVAYPANTKYLTSASVITPAAYRYLKTPTSYLDSQSALIYNQDGLVKYIFTTQIKDAATGTVILSEDFRPTYDYTSQPPVLISPTFGVYSITRKFQLPDSQLAFINKSVIASIVVKADITNDPTSYSPAAETTSVSLSGNFFISNSNVASKFAYSASVNKVVTTFTSLNLSVNLANALNYNLNEDLLAYGASLSDSTQTTTVSLQTTGAFNFRVIDANSLTTTILSGTFNTSASATNPTATASTLSTNDLINGITIPIIPSGNGKVGITQLCLNLVFTINENGNITSNNATTNWVNLNAGQSLLMPADALKSGDVLLETASLANKNVLRLSFPPYKNGDAGLFGGKLVGYRYYYAVQDNFGNWQYSAYPNIIAASEVKQIINVNQNGSPLNIGTYKYAISAITAINANETNQANWVVGDIAQSNQTNFIANFISDITFPSNHIVFSPIDEAGKYTATVKWINGSMPSGQNFNATNKYVPSNGTAIESEVTSTSTFAYDTNSLSSKSWINSNICTIIRDQSTNDYATSLVSQGAYYNNATGTTPYSAINGKVWPTGATATKGTDTTTSTTRKSNDTILASLSAPNYSTAARTVPSSAAVASAIAASTPASYSAAKGASLLSISNNLISPPQGSSYSLSDWTSTPYTYSVSNFNLQDTKDLIWKYTTNAGNSYPVAGTFQLNTLTDGTFTTRTDFPTASTPLNSLNAYYYDASFNPATTTSGNAAGQLSLMSGQNLVYLYSGTNNRWYNTRSLISYITPTTGANAGLILPPLAAGSGWKILTITYNSSGNAYTAGTWVDFILSAAQIARLFPLNTTASIGTSVPYTPTAPTANNWDLVSVGNLNIMYIPNLVPGQVLNLSLVNHVYDATITTVNGTSTTTRNIYQSAETVIQVIPSSTPSISTGSRLLYYYDANNNNLGSSTVITPTERARASKCRFQCNVTPNGSLLKNWTVIAPPLDSNKTPLTVAATTFSGTFSWPARNEDFAFTIDIPYAVGGIILMASNTQGLVTITFPSVGYFQ</sequence>
<dbReference type="Gene3D" id="2.60.40.10">
    <property type="entry name" value="Immunoglobulins"/>
    <property type="match status" value="1"/>
</dbReference>
<dbReference type="EMBL" id="MN740126">
    <property type="protein sequence ID" value="QHT88905.1"/>
    <property type="molecule type" value="Genomic_DNA"/>
</dbReference>